<proteinExistence type="predicted"/>
<accession>A0A5J4JRH9</accession>
<name>A0A5J4JRH9_9BACI</name>
<dbReference type="Proteomes" id="UP000391919">
    <property type="component" value="Unassembled WGS sequence"/>
</dbReference>
<organism evidence="1 2">
    <name type="scientific">Weizmannia acidilactici</name>
    <dbReference type="NCBI Taxonomy" id="2607726"/>
    <lineage>
        <taxon>Bacteria</taxon>
        <taxon>Bacillati</taxon>
        <taxon>Bacillota</taxon>
        <taxon>Bacilli</taxon>
        <taxon>Bacillales</taxon>
        <taxon>Bacillaceae</taxon>
        <taxon>Heyndrickxia</taxon>
    </lineage>
</organism>
<protein>
    <submittedName>
        <fullName evidence="1">Uncharacterized protein</fullName>
    </submittedName>
</protein>
<evidence type="ECO:0000313" key="2">
    <source>
        <dbReference type="Proteomes" id="UP000391919"/>
    </source>
</evidence>
<dbReference type="EMBL" id="BKZQ01000062">
    <property type="protein sequence ID" value="GER71714.1"/>
    <property type="molecule type" value="Genomic_DNA"/>
</dbReference>
<evidence type="ECO:0000313" key="1">
    <source>
        <dbReference type="EMBL" id="GER71714.1"/>
    </source>
</evidence>
<gene>
    <name evidence="1" type="primary">yodN</name>
    <name evidence="1" type="ORF">BpJC7_30170</name>
</gene>
<comment type="caution">
    <text evidence="1">The sequence shown here is derived from an EMBL/GenBank/DDBJ whole genome shotgun (WGS) entry which is preliminary data.</text>
</comment>
<sequence>MEPKAPKFQIGDTVVVKEYGTVGKITSIKEMDGGYFYVVNGREGLLGEESLARLEEYNGVFYKKEEISIELKYFIGDIVKVKGYENGLFKVVGFRTEIWRYAEDAWEDIIYEMVGIPGGEWLEADEEELVLVADFEQADTFLNQYKIFYPVKKNPLYQLAAAQMEAGEKIDRLLDMYNDYSLLFKMFGDEEYRMMLEAIISQIRFLQSRLKRE</sequence>
<reference evidence="1 2" key="1">
    <citation type="submission" date="2019-09" db="EMBL/GenBank/DDBJ databases">
        <title>Draft genome sequence of Bacillus sp. JC-7.</title>
        <authorList>
            <person name="Tanaka N."/>
            <person name="Shiwa Y."/>
            <person name="Fujita N."/>
            <person name="Tanasupawat S."/>
        </authorList>
    </citation>
    <scope>NUCLEOTIDE SEQUENCE [LARGE SCALE GENOMIC DNA]</scope>
    <source>
        <strain evidence="1 2">JC-7</strain>
    </source>
</reference>
<dbReference type="RefSeq" id="WP_151681863.1">
    <property type="nucleotide sequence ID" value="NZ_BKZQ01000062.1"/>
</dbReference>
<dbReference type="AlphaFoldDB" id="A0A5J4JRH9"/>
<keyword evidence="2" id="KW-1185">Reference proteome</keyword>